<proteinExistence type="predicted"/>
<reference evidence="2" key="1">
    <citation type="journal article" date="2021" name="Nat. Commun.">
        <title>Genetic determinants of endophytism in the Arabidopsis root mycobiome.</title>
        <authorList>
            <person name="Mesny F."/>
            <person name="Miyauchi S."/>
            <person name="Thiergart T."/>
            <person name="Pickel B."/>
            <person name="Atanasova L."/>
            <person name="Karlsson M."/>
            <person name="Huettel B."/>
            <person name="Barry K.W."/>
            <person name="Haridas S."/>
            <person name="Chen C."/>
            <person name="Bauer D."/>
            <person name="Andreopoulos W."/>
            <person name="Pangilinan J."/>
            <person name="LaButti K."/>
            <person name="Riley R."/>
            <person name="Lipzen A."/>
            <person name="Clum A."/>
            <person name="Drula E."/>
            <person name="Henrissat B."/>
            <person name="Kohler A."/>
            <person name="Grigoriev I.V."/>
            <person name="Martin F.M."/>
            <person name="Hacquard S."/>
        </authorList>
    </citation>
    <scope>NUCLEOTIDE SEQUENCE</scope>
    <source>
        <strain evidence="2">MPI-CAGE-CH-0243</strain>
    </source>
</reference>
<evidence type="ECO:0000313" key="3">
    <source>
        <dbReference type="Proteomes" id="UP000700596"/>
    </source>
</evidence>
<keyword evidence="3" id="KW-1185">Reference proteome</keyword>
<gene>
    <name evidence="2" type="ORF">B0J11DRAFT_534651</name>
</gene>
<evidence type="ECO:0000256" key="1">
    <source>
        <dbReference type="SAM" id="MobiDB-lite"/>
    </source>
</evidence>
<protein>
    <submittedName>
        <fullName evidence="2">Uncharacterized protein</fullName>
    </submittedName>
</protein>
<feature type="region of interest" description="Disordered" evidence="1">
    <location>
        <begin position="86"/>
        <end position="113"/>
    </location>
</feature>
<dbReference type="EMBL" id="JAGMWT010000011">
    <property type="protein sequence ID" value="KAH7119799.1"/>
    <property type="molecule type" value="Genomic_DNA"/>
</dbReference>
<accession>A0A9P9DIG8</accession>
<comment type="caution">
    <text evidence="2">The sequence shown here is derived from an EMBL/GenBank/DDBJ whole genome shotgun (WGS) entry which is preliminary data.</text>
</comment>
<sequence length="113" mass="11916">MVWVMSIVSMLMEGETVGHAAFVPFKDGVGVTEGMEDEISVPSGSALEFSDSFGVTEEITSLLPVGSSRVEFADVSAVPDDLNRPSRSSAMFEKLPEGEAPALGTVPVPEARL</sequence>
<name>A0A9P9DIG8_9PLEO</name>
<dbReference type="Proteomes" id="UP000700596">
    <property type="component" value="Unassembled WGS sequence"/>
</dbReference>
<evidence type="ECO:0000313" key="2">
    <source>
        <dbReference type="EMBL" id="KAH7119799.1"/>
    </source>
</evidence>
<dbReference type="AlphaFoldDB" id="A0A9P9DIG8"/>
<organism evidence="2 3">
    <name type="scientific">Dendryphion nanum</name>
    <dbReference type="NCBI Taxonomy" id="256645"/>
    <lineage>
        <taxon>Eukaryota</taxon>
        <taxon>Fungi</taxon>
        <taxon>Dikarya</taxon>
        <taxon>Ascomycota</taxon>
        <taxon>Pezizomycotina</taxon>
        <taxon>Dothideomycetes</taxon>
        <taxon>Pleosporomycetidae</taxon>
        <taxon>Pleosporales</taxon>
        <taxon>Torulaceae</taxon>
        <taxon>Dendryphion</taxon>
    </lineage>
</organism>